<name>A0A6J5MVZ5_9CAUD</name>
<dbReference type="EMBL" id="LR797158">
    <property type="protein sequence ID" value="CAB4189643.1"/>
    <property type="molecule type" value="Genomic_DNA"/>
</dbReference>
<dbReference type="EMBL" id="LR796510">
    <property type="protein sequence ID" value="CAB4149266.1"/>
    <property type="molecule type" value="Genomic_DNA"/>
</dbReference>
<sequence length="91" mass="10458">MADRNYVFAIKFAVERDVIVKAESLTDAMEKLMDVSTEAVLAEIDSEDFVFPPGQHNNRQTQVYPEHDFLYRSDDDGEELDSDLLDDKDEV</sequence>
<reference evidence="2" key="1">
    <citation type="submission" date="2020-04" db="EMBL/GenBank/DDBJ databases">
        <authorList>
            <person name="Chiriac C."/>
            <person name="Salcher M."/>
            <person name="Ghai R."/>
            <person name="Kavagutti S V."/>
        </authorList>
    </citation>
    <scope>NUCLEOTIDE SEQUENCE</scope>
</reference>
<protein>
    <submittedName>
        <fullName evidence="2">Uncharacterized protein</fullName>
    </submittedName>
</protein>
<proteinExistence type="predicted"/>
<evidence type="ECO:0000256" key="1">
    <source>
        <dbReference type="SAM" id="MobiDB-lite"/>
    </source>
</evidence>
<evidence type="ECO:0000313" key="3">
    <source>
        <dbReference type="EMBL" id="CAB4189643.1"/>
    </source>
</evidence>
<feature type="region of interest" description="Disordered" evidence="1">
    <location>
        <begin position="72"/>
        <end position="91"/>
    </location>
</feature>
<evidence type="ECO:0000313" key="2">
    <source>
        <dbReference type="EMBL" id="CAB4149266.1"/>
    </source>
</evidence>
<gene>
    <name evidence="3" type="ORF">UFOVP1191_8</name>
    <name evidence="4" type="ORF">UFOVP1252_51</name>
    <name evidence="2" type="ORF">UFOVP529_70</name>
</gene>
<evidence type="ECO:0000313" key="4">
    <source>
        <dbReference type="EMBL" id="CAB4194419.1"/>
    </source>
</evidence>
<accession>A0A6J5MVZ5</accession>
<feature type="compositionally biased region" description="Acidic residues" evidence="1">
    <location>
        <begin position="75"/>
        <end position="91"/>
    </location>
</feature>
<dbReference type="EMBL" id="LR797211">
    <property type="protein sequence ID" value="CAB4194419.1"/>
    <property type="molecule type" value="Genomic_DNA"/>
</dbReference>
<organism evidence="2">
    <name type="scientific">uncultured Caudovirales phage</name>
    <dbReference type="NCBI Taxonomy" id="2100421"/>
    <lineage>
        <taxon>Viruses</taxon>
        <taxon>Duplodnaviria</taxon>
        <taxon>Heunggongvirae</taxon>
        <taxon>Uroviricota</taxon>
        <taxon>Caudoviricetes</taxon>
        <taxon>Peduoviridae</taxon>
        <taxon>Maltschvirus</taxon>
        <taxon>Maltschvirus maltsch</taxon>
    </lineage>
</organism>